<feature type="region of interest" description="Disordered" evidence="1">
    <location>
        <begin position="457"/>
        <end position="482"/>
    </location>
</feature>
<name>A0AAD7JVT1_9AGAR</name>
<evidence type="ECO:0000259" key="3">
    <source>
        <dbReference type="Pfam" id="PF20681"/>
    </source>
</evidence>
<gene>
    <name evidence="4" type="ORF">DFH07DRAFT_146407</name>
</gene>
<organism evidence="4 5">
    <name type="scientific">Mycena maculata</name>
    <dbReference type="NCBI Taxonomy" id="230809"/>
    <lineage>
        <taxon>Eukaryota</taxon>
        <taxon>Fungi</taxon>
        <taxon>Dikarya</taxon>
        <taxon>Basidiomycota</taxon>
        <taxon>Agaricomycotina</taxon>
        <taxon>Agaricomycetes</taxon>
        <taxon>Agaricomycetidae</taxon>
        <taxon>Agaricales</taxon>
        <taxon>Marasmiineae</taxon>
        <taxon>Mycenaceae</taxon>
        <taxon>Mycena</taxon>
    </lineage>
</organism>
<keyword evidence="2" id="KW-0732">Signal</keyword>
<dbReference type="InterPro" id="IPR049203">
    <property type="entry name" value="DUF6818"/>
</dbReference>
<feature type="compositionally biased region" description="Polar residues" evidence="1">
    <location>
        <begin position="472"/>
        <end position="482"/>
    </location>
</feature>
<comment type="caution">
    <text evidence="4">The sequence shown here is derived from an EMBL/GenBank/DDBJ whole genome shotgun (WGS) entry which is preliminary data.</text>
</comment>
<dbReference type="PANTHER" id="PTHR34409">
    <property type="entry name" value="SET DOMAIN-CONTAINING PROTEIN"/>
    <property type="match status" value="1"/>
</dbReference>
<evidence type="ECO:0000256" key="1">
    <source>
        <dbReference type="SAM" id="MobiDB-lite"/>
    </source>
</evidence>
<protein>
    <recommendedName>
        <fullName evidence="3">DUF6818 domain-containing protein</fullName>
    </recommendedName>
</protein>
<proteinExistence type="predicted"/>
<feature type="chain" id="PRO_5042066221" description="DUF6818 domain-containing protein" evidence="2">
    <location>
        <begin position="26"/>
        <end position="482"/>
    </location>
</feature>
<evidence type="ECO:0000313" key="4">
    <source>
        <dbReference type="EMBL" id="KAJ7772878.1"/>
    </source>
</evidence>
<feature type="region of interest" description="Disordered" evidence="1">
    <location>
        <begin position="189"/>
        <end position="238"/>
    </location>
</feature>
<feature type="signal peptide" evidence="2">
    <location>
        <begin position="1"/>
        <end position="25"/>
    </location>
</feature>
<accession>A0AAD7JVT1</accession>
<dbReference type="Proteomes" id="UP001215280">
    <property type="component" value="Unassembled WGS sequence"/>
</dbReference>
<evidence type="ECO:0000256" key="2">
    <source>
        <dbReference type="SAM" id="SignalP"/>
    </source>
</evidence>
<dbReference type="AlphaFoldDB" id="A0AAD7JVT1"/>
<sequence length="482" mass="54114">MSLQGVMHFSFWVFLCPFLWQRASRRVVASQHNTLIDLCTRTSKCLGRRVDTLIPTHFIEMSNNPPCPPFTPLPPPNQLDLKVHTAQDGSQWVNNGGQWVRYDTHPSLQQMDVDSLRPVGNLHQFAPPPAPGIQDHRAPEQYNFSIRSISSAPPYASSSHIPIDPRLIPLPHGNDHDLTDPAAIANAKGLKPAKKVAGARHIDKDPKGKKRRLDSDSEDDRPTNKRGRPSGSQNFSAADKKALFDPVQQELPLGGKGWKAVHQIYDTYRRANNRAKRSVSSLETKYKGYLKLKKPTGDGICPPEVKRVYEIEALINERAGTRELNDSDIDDLASSAGSSDNDDEIQVIDKPEVRTAVAQRARTPPLHRQRRGAPELVDKLTRAFDPEVQKARDEDRYQRAAQNTQLFTLSQQLRDSHTSAESLRNQLTIMQQHLNDAERSRDVALLKLEMMDYRGNQGDRGLSEFSRPLSPSPITQPSQNSI</sequence>
<feature type="domain" description="DUF6818" evidence="3">
    <location>
        <begin position="252"/>
        <end position="327"/>
    </location>
</feature>
<dbReference type="PANTHER" id="PTHR34409:SF1">
    <property type="entry name" value="MYB-LIKE DOMAIN-CONTAINING PROTEIN"/>
    <property type="match status" value="1"/>
</dbReference>
<reference evidence="4" key="1">
    <citation type="submission" date="2023-03" db="EMBL/GenBank/DDBJ databases">
        <title>Massive genome expansion in bonnet fungi (Mycena s.s.) driven by repeated elements and novel gene families across ecological guilds.</title>
        <authorList>
            <consortium name="Lawrence Berkeley National Laboratory"/>
            <person name="Harder C.B."/>
            <person name="Miyauchi S."/>
            <person name="Viragh M."/>
            <person name="Kuo A."/>
            <person name="Thoen E."/>
            <person name="Andreopoulos B."/>
            <person name="Lu D."/>
            <person name="Skrede I."/>
            <person name="Drula E."/>
            <person name="Henrissat B."/>
            <person name="Morin E."/>
            <person name="Kohler A."/>
            <person name="Barry K."/>
            <person name="LaButti K."/>
            <person name="Morin E."/>
            <person name="Salamov A."/>
            <person name="Lipzen A."/>
            <person name="Mereny Z."/>
            <person name="Hegedus B."/>
            <person name="Baldrian P."/>
            <person name="Stursova M."/>
            <person name="Weitz H."/>
            <person name="Taylor A."/>
            <person name="Grigoriev I.V."/>
            <person name="Nagy L.G."/>
            <person name="Martin F."/>
            <person name="Kauserud H."/>
        </authorList>
    </citation>
    <scope>NUCLEOTIDE SEQUENCE</scope>
    <source>
        <strain evidence="4">CBHHK188m</strain>
    </source>
</reference>
<keyword evidence="5" id="KW-1185">Reference proteome</keyword>
<dbReference type="Pfam" id="PF20681">
    <property type="entry name" value="DUF6818"/>
    <property type="match status" value="1"/>
</dbReference>
<evidence type="ECO:0000313" key="5">
    <source>
        <dbReference type="Proteomes" id="UP001215280"/>
    </source>
</evidence>
<dbReference type="EMBL" id="JARJLG010000018">
    <property type="protein sequence ID" value="KAJ7772878.1"/>
    <property type="molecule type" value="Genomic_DNA"/>
</dbReference>